<dbReference type="PANTHER" id="PTHR14418">
    <property type="entry name" value="CONDENSIN COMPLEX SUBUNIT 3-RELATED"/>
    <property type="match status" value="1"/>
</dbReference>
<dbReference type="OrthoDB" id="27187at2759"/>
<dbReference type="PANTHER" id="PTHR14418:SF5">
    <property type="entry name" value="CONDENSIN COMPLEX SUBUNIT 3"/>
    <property type="match status" value="1"/>
</dbReference>
<dbReference type="GO" id="GO:0000796">
    <property type="term" value="C:condensin complex"/>
    <property type="evidence" value="ECO:0007669"/>
    <property type="project" value="InterPro"/>
</dbReference>
<organism evidence="10 11">
    <name type="scientific">Lupinus albus</name>
    <name type="common">White lupine</name>
    <name type="synonym">Lupinus termis</name>
    <dbReference type="NCBI Taxonomy" id="3870"/>
    <lineage>
        <taxon>Eukaryota</taxon>
        <taxon>Viridiplantae</taxon>
        <taxon>Streptophyta</taxon>
        <taxon>Embryophyta</taxon>
        <taxon>Tracheophyta</taxon>
        <taxon>Spermatophyta</taxon>
        <taxon>Magnoliopsida</taxon>
        <taxon>eudicotyledons</taxon>
        <taxon>Gunneridae</taxon>
        <taxon>Pentapetalae</taxon>
        <taxon>rosids</taxon>
        <taxon>fabids</taxon>
        <taxon>Fabales</taxon>
        <taxon>Fabaceae</taxon>
        <taxon>Papilionoideae</taxon>
        <taxon>50 kb inversion clade</taxon>
        <taxon>genistoids sensu lato</taxon>
        <taxon>core genistoids</taxon>
        <taxon>Genisteae</taxon>
        <taxon>Lupinus</taxon>
    </lineage>
</organism>
<keyword evidence="6" id="KW-0226">DNA condensation</keyword>
<dbReference type="InterPro" id="IPR011989">
    <property type="entry name" value="ARM-like"/>
</dbReference>
<sequence>MDDNNTDRLIQKIATIFDEARTSYATHNRKLKELSLLRSKFLSISQFFSAFSQTLTPLFDFQRRIASADRVVCFVSAFAAARDPAHESDSDEFLELFLKFLLVAAVAANKTARFRACQIVSEIILRLPDDAEVSNEVWDEVIECMKLRVGDKIPLVRTLAVRALSRFVNDTVNSDILALYLELLPLEQNADVRKMIVLSLPPSTATSQVIIDCTLDVSESVRKAAYRVLANKFPLHSLSIKLRTLILRRGLADRSVAVSKECFKLLKDEWLVKCSNGNPLELLKYLDVETYESVGESVMEALLEAGLVNLQSGESIQQYISTNGDTIEGDSLHCQPIIQLMEAEAAIYWRTVCKHLQSEAHAKGSDAAATMGTEAEVYASEASDKNDLLGKILPVTVSDYIELVRAHINAGSNHRFACRQLLLLGVMFDFSDATNRKAASAFLHELMCTPPEHEVDNEGNVVIIGDGLSFGCDNDWAEAVARLARKVHATPGGFEEIILAIIEELAQPCRERTADFVQWIHTLSLTGLLLKNAKSLRLLQGKAIEPDELLQSLLLPGAKHAHLSVQRIAVRCLGLFGLLERKPSVELLKQLRISYMKGPHPISIEACKALMDLGMWHDPQEVDRVLKPDNSSQINCDKKTFSPVNFSESEGDLDVGLLDLLYGGFEKDDWASPLTSNEDECVYAVLGEGFAKILLLSEKYPSIPDSLHPVLLSKLIYLYFSDVSEHLQRWLKQCLSVFFEHYSCLSANHKRCITKTFVPVMRSMWPGIFGNPGGSPFMVSQMRKRAVQASRFMLQMMQVPLYVKETQPESESSSMEHPQVIDSSGEVAFECGEEGLALSLAIEVVSFHSKKTAAEKAYVSALCKTLVLLHFRLSEQQAIKLMRRLLILMLERVSSEKDLVKELKHMAEHLMTVDMQPDQELLQDDVNLILGKLELDLNLDLDSSVTMLPQTPAAPPTRSTRRRRVRIEEEDSSDEASPASEVPTTHNTVRCRSERASKTAALNKMSARRSLKTDEIDETEEQEEVDSDVTSEDYDEYDQ</sequence>
<evidence type="ECO:0000313" key="10">
    <source>
        <dbReference type="EMBL" id="KAE9598810.1"/>
    </source>
</evidence>
<evidence type="ECO:0000256" key="5">
    <source>
        <dbReference type="ARBA" id="ARBA00022776"/>
    </source>
</evidence>
<evidence type="ECO:0000256" key="3">
    <source>
        <dbReference type="ARBA" id="ARBA00022454"/>
    </source>
</evidence>
<accession>A0A6A4P9L1</accession>
<feature type="compositionally biased region" description="Acidic residues" evidence="8">
    <location>
        <begin position="1015"/>
        <end position="1039"/>
    </location>
</feature>
<dbReference type="Proteomes" id="UP000447434">
    <property type="component" value="Chromosome 15"/>
</dbReference>
<reference evidence="11" key="1">
    <citation type="journal article" date="2020" name="Nat. Commun.">
        <title>Genome sequence of the cluster root forming white lupin.</title>
        <authorList>
            <person name="Hufnagel B."/>
            <person name="Marques A."/>
            <person name="Soriano A."/>
            <person name="Marques L."/>
            <person name="Divol F."/>
            <person name="Doumas P."/>
            <person name="Sallet E."/>
            <person name="Mancinotti D."/>
            <person name="Carrere S."/>
            <person name="Marande W."/>
            <person name="Arribat S."/>
            <person name="Keller J."/>
            <person name="Huneau C."/>
            <person name="Blein T."/>
            <person name="Aime D."/>
            <person name="Laguerre M."/>
            <person name="Taylor J."/>
            <person name="Schubert V."/>
            <person name="Nelson M."/>
            <person name="Geu-Flores F."/>
            <person name="Crespi M."/>
            <person name="Gallardo-Guerrero K."/>
            <person name="Delaux P.-M."/>
            <person name="Salse J."/>
            <person name="Berges H."/>
            <person name="Guyot R."/>
            <person name="Gouzy J."/>
            <person name="Peret B."/>
        </authorList>
    </citation>
    <scope>NUCLEOTIDE SEQUENCE [LARGE SCALE GENOMIC DNA]</scope>
    <source>
        <strain evidence="11">cv. Amiga</strain>
    </source>
</reference>
<dbReference type="InterPro" id="IPR016024">
    <property type="entry name" value="ARM-type_fold"/>
</dbReference>
<dbReference type="Pfam" id="PF12719">
    <property type="entry name" value="Cnd3"/>
    <property type="match status" value="1"/>
</dbReference>
<evidence type="ECO:0000256" key="6">
    <source>
        <dbReference type="ARBA" id="ARBA00023067"/>
    </source>
</evidence>
<gene>
    <name evidence="10" type="ORF">Lalb_Chr15g0084951</name>
</gene>
<name>A0A6A4P9L1_LUPAL</name>
<keyword evidence="11" id="KW-1185">Reference proteome</keyword>
<feature type="domain" description="Nuclear condensin complex subunit 3 C-terminal" evidence="9">
    <location>
        <begin position="522"/>
        <end position="871"/>
    </location>
</feature>
<keyword evidence="5" id="KW-0498">Mitosis</keyword>
<evidence type="ECO:0000256" key="1">
    <source>
        <dbReference type="ARBA" id="ARBA00004286"/>
    </source>
</evidence>
<dbReference type="GO" id="GO:0007076">
    <property type="term" value="P:mitotic chromosome condensation"/>
    <property type="evidence" value="ECO:0007669"/>
    <property type="project" value="InterPro"/>
</dbReference>
<dbReference type="Gene3D" id="1.25.10.10">
    <property type="entry name" value="Leucine-rich Repeat Variant"/>
    <property type="match status" value="1"/>
</dbReference>
<dbReference type="SUPFAM" id="SSF48371">
    <property type="entry name" value="ARM repeat"/>
    <property type="match status" value="1"/>
</dbReference>
<comment type="subcellular location">
    <subcellularLocation>
        <location evidence="1">Chromosome</location>
    </subcellularLocation>
</comment>
<keyword evidence="7" id="KW-0131">Cell cycle</keyword>
<evidence type="ECO:0000256" key="2">
    <source>
        <dbReference type="ARBA" id="ARBA00006533"/>
    </source>
</evidence>
<dbReference type="GO" id="GO:0000793">
    <property type="term" value="C:condensed chromosome"/>
    <property type="evidence" value="ECO:0007669"/>
    <property type="project" value="TreeGrafter"/>
</dbReference>
<dbReference type="InterPro" id="IPR027165">
    <property type="entry name" value="CND3"/>
</dbReference>
<comment type="caution">
    <text evidence="10">The sequence shown here is derived from an EMBL/GenBank/DDBJ whole genome shotgun (WGS) entry which is preliminary data.</text>
</comment>
<keyword evidence="4" id="KW-0132">Cell division</keyword>
<evidence type="ECO:0000313" key="11">
    <source>
        <dbReference type="Proteomes" id="UP000447434"/>
    </source>
</evidence>
<dbReference type="InterPro" id="IPR025977">
    <property type="entry name" value="Cnd3_C"/>
</dbReference>
<dbReference type="AlphaFoldDB" id="A0A6A4P9L1"/>
<dbReference type="EMBL" id="WOCE01000015">
    <property type="protein sequence ID" value="KAE9598810.1"/>
    <property type="molecule type" value="Genomic_DNA"/>
</dbReference>
<evidence type="ECO:0000256" key="4">
    <source>
        <dbReference type="ARBA" id="ARBA00022618"/>
    </source>
</evidence>
<evidence type="ECO:0000256" key="7">
    <source>
        <dbReference type="ARBA" id="ARBA00023306"/>
    </source>
</evidence>
<comment type="similarity">
    <text evidence="2">Belongs to the CND3 (condensin subunit 3) family.</text>
</comment>
<evidence type="ECO:0000256" key="8">
    <source>
        <dbReference type="SAM" id="MobiDB-lite"/>
    </source>
</evidence>
<evidence type="ECO:0000259" key="9">
    <source>
        <dbReference type="Pfam" id="PF12719"/>
    </source>
</evidence>
<dbReference type="GO" id="GO:0051301">
    <property type="term" value="P:cell division"/>
    <property type="evidence" value="ECO:0007669"/>
    <property type="project" value="UniProtKB-KW"/>
</dbReference>
<keyword evidence="3" id="KW-0158">Chromosome</keyword>
<protein>
    <submittedName>
        <fullName evidence="10">Putative nuclear condensin complex subunit 3 domain-containing protein</fullName>
    </submittedName>
</protein>
<proteinExistence type="inferred from homology"/>
<feature type="region of interest" description="Disordered" evidence="8">
    <location>
        <begin position="946"/>
        <end position="1039"/>
    </location>
</feature>